<dbReference type="SUPFAM" id="SSF57850">
    <property type="entry name" value="RING/U-box"/>
    <property type="match status" value="1"/>
</dbReference>
<dbReference type="GO" id="GO:0061630">
    <property type="term" value="F:ubiquitin protein ligase activity"/>
    <property type="evidence" value="ECO:0007669"/>
    <property type="project" value="UniProtKB-EC"/>
</dbReference>
<evidence type="ECO:0000313" key="11">
    <source>
        <dbReference type="Proteomes" id="UP000289340"/>
    </source>
</evidence>
<comment type="catalytic activity">
    <reaction evidence="1">
        <text>S-ubiquitinyl-[E2 ubiquitin-conjugating enzyme]-L-cysteine + [acceptor protein]-L-lysine = [E2 ubiquitin-conjugating enzyme]-L-cysteine + N(6)-ubiquitinyl-[acceptor protein]-L-lysine.</text>
        <dbReference type="EC" id="2.3.2.27"/>
    </reaction>
</comment>
<keyword evidence="5 8" id="KW-0863">Zinc-finger</keyword>
<protein>
    <recommendedName>
        <fullName evidence="2">RING-type E3 ubiquitin transferase</fullName>
        <ecNumber evidence="2">2.3.2.27</ecNumber>
    </recommendedName>
</protein>
<dbReference type="PANTHER" id="PTHR22937:SF222">
    <property type="entry name" value="RING-TYPE E3 UBIQUITIN TRANSFERASE"/>
    <property type="match status" value="1"/>
</dbReference>
<evidence type="ECO:0000256" key="3">
    <source>
        <dbReference type="ARBA" id="ARBA00022679"/>
    </source>
</evidence>
<evidence type="ECO:0000256" key="2">
    <source>
        <dbReference type="ARBA" id="ARBA00012483"/>
    </source>
</evidence>
<dbReference type="FunFam" id="3.30.40.10:FF:000615">
    <property type="entry name" value="E3 ubiquitin ligase BIG BROTHER"/>
    <property type="match status" value="1"/>
</dbReference>
<dbReference type="EC" id="2.3.2.27" evidence="2"/>
<evidence type="ECO:0000256" key="7">
    <source>
        <dbReference type="ARBA" id="ARBA00022833"/>
    </source>
</evidence>
<comment type="caution">
    <text evidence="10">The sequence shown here is derived from an EMBL/GenBank/DDBJ whole genome shotgun (WGS) entry which is preliminary data.</text>
</comment>
<keyword evidence="6" id="KW-0833">Ubl conjugation pathway</keyword>
<dbReference type="GO" id="GO:0008270">
    <property type="term" value="F:zinc ion binding"/>
    <property type="evidence" value="ECO:0007669"/>
    <property type="project" value="UniProtKB-KW"/>
</dbReference>
<dbReference type="InterPro" id="IPR001841">
    <property type="entry name" value="Znf_RING"/>
</dbReference>
<keyword evidence="7" id="KW-0862">Zinc</keyword>
<keyword evidence="3" id="KW-0808">Transferase</keyword>
<dbReference type="Gene3D" id="3.30.40.10">
    <property type="entry name" value="Zinc/RING finger domain, C3HC4 (zinc finger)"/>
    <property type="match status" value="1"/>
</dbReference>
<feature type="domain" description="RING-type" evidence="9">
    <location>
        <begin position="669"/>
        <end position="710"/>
    </location>
</feature>
<sequence>MDQMSQQRHGYFHSESIHFRGSNISQPNVCTLVTASGNGTNLDSHYLLDAYDNGMVYGMTQYNGVQHQHNLDMGVPAAANLYYSSMNPSSGAAVSLNAEVMRGNYQYFNASASSSVAPPNARHTENGIPSLPHCTSWSRSGESMMVRDPNRITRVNYLSQHFQPAAPPPWLDQQLNSNNNDGHALPWHQSLLMPYVQAPSANGSSLENARMGPQRYHDTAGSRSGHRFPHPPLVNPHYHSFHHQTQPVQEMRGHSINFHPPPPVTAPSYRVPTNPSRSSSIFIQDSIEMGARHVGAAPFAGSHIYRPHRGSTHETTLRHRNLPPVTFLQVDGFIPLLFSAITLQFSYSYFGAHQFVSVMMDWIMGHTYGCFIITIQFHGIYAKHFQFIHQPLTGSLSKSSEFCFCTAASYNRLLFLASPSDKNIITVFFYRRVHVLTYHTYGKCNVWWSSVLTSLLQSIHVSFDKSKVYFLWEMKNPLFLWATSIPEKYLSFCNQTCLVPFYITIRLVLDGENHLHPADLFPSVQLMSYSLYLLKVFCPFAEKQGGTVFQAARNAIAATLLVVHLASQIGYGRAVRFQPSFAKQSQDVTLLVDHHNDMRLDIEDMSYEASIHGFGVELLALGERIGKVNTGLSEEMITSQMKTKTYLLLPTNAINLEEAASEEQENDSCIICQDEYKSQEKIGILQCGHEYHADCLKKWLLVKNVCPICKSEALTPGEKCV</sequence>
<dbReference type="EMBL" id="QZWG01000012">
    <property type="protein sequence ID" value="RZB76057.1"/>
    <property type="molecule type" value="Genomic_DNA"/>
</dbReference>
<evidence type="ECO:0000256" key="8">
    <source>
        <dbReference type="PROSITE-ProRule" id="PRU00175"/>
    </source>
</evidence>
<evidence type="ECO:0000259" key="9">
    <source>
        <dbReference type="PROSITE" id="PS50089"/>
    </source>
</evidence>
<evidence type="ECO:0000256" key="1">
    <source>
        <dbReference type="ARBA" id="ARBA00000900"/>
    </source>
</evidence>
<organism evidence="10 11">
    <name type="scientific">Glycine soja</name>
    <name type="common">Wild soybean</name>
    <dbReference type="NCBI Taxonomy" id="3848"/>
    <lineage>
        <taxon>Eukaryota</taxon>
        <taxon>Viridiplantae</taxon>
        <taxon>Streptophyta</taxon>
        <taxon>Embryophyta</taxon>
        <taxon>Tracheophyta</taxon>
        <taxon>Spermatophyta</taxon>
        <taxon>Magnoliopsida</taxon>
        <taxon>eudicotyledons</taxon>
        <taxon>Gunneridae</taxon>
        <taxon>Pentapetalae</taxon>
        <taxon>rosids</taxon>
        <taxon>fabids</taxon>
        <taxon>Fabales</taxon>
        <taxon>Fabaceae</taxon>
        <taxon>Papilionoideae</taxon>
        <taxon>50 kb inversion clade</taxon>
        <taxon>NPAAA clade</taxon>
        <taxon>indigoferoid/millettioid clade</taxon>
        <taxon>Phaseoleae</taxon>
        <taxon>Glycine</taxon>
        <taxon>Glycine subgen. Soja</taxon>
    </lineage>
</organism>
<evidence type="ECO:0000313" key="10">
    <source>
        <dbReference type="EMBL" id="RZB76057.1"/>
    </source>
</evidence>
<dbReference type="Proteomes" id="UP000289340">
    <property type="component" value="Chromosome 12"/>
</dbReference>
<dbReference type="Pfam" id="PF13639">
    <property type="entry name" value="zf-RING_2"/>
    <property type="match status" value="1"/>
</dbReference>
<dbReference type="PANTHER" id="PTHR22937">
    <property type="entry name" value="E3 UBIQUITIN-PROTEIN LIGASE RNF165"/>
    <property type="match status" value="1"/>
</dbReference>
<evidence type="ECO:0000256" key="6">
    <source>
        <dbReference type="ARBA" id="ARBA00022786"/>
    </source>
</evidence>
<dbReference type="InterPro" id="IPR045191">
    <property type="entry name" value="MBR1/2-like"/>
</dbReference>
<gene>
    <name evidence="10" type="ORF">D0Y65_034525</name>
</gene>
<dbReference type="CDD" id="cd16469">
    <property type="entry name" value="RING-H2_RNF24-like"/>
    <property type="match status" value="1"/>
</dbReference>
<accession>A0A445HQV6</accession>
<evidence type="ECO:0000256" key="5">
    <source>
        <dbReference type="ARBA" id="ARBA00022771"/>
    </source>
</evidence>
<dbReference type="AlphaFoldDB" id="A0A445HQV6"/>
<reference evidence="10 11" key="1">
    <citation type="submission" date="2018-09" db="EMBL/GenBank/DDBJ databases">
        <title>A high-quality reference genome of wild soybean provides a powerful tool to mine soybean genomes.</title>
        <authorList>
            <person name="Xie M."/>
            <person name="Chung C.Y.L."/>
            <person name="Li M.-W."/>
            <person name="Wong F.-L."/>
            <person name="Chan T.-F."/>
            <person name="Lam H.-M."/>
        </authorList>
    </citation>
    <scope>NUCLEOTIDE SEQUENCE [LARGE SCALE GENOMIC DNA]</scope>
    <source>
        <strain evidence="11">cv. W05</strain>
        <tissue evidence="10">Hypocotyl of etiolated seedlings</tissue>
    </source>
</reference>
<dbReference type="PROSITE" id="PS50089">
    <property type="entry name" value="ZF_RING_2"/>
    <property type="match status" value="1"/>
</dbReference>
<dbReference type="InterPro" id="IPR013083">
    <property type="entry name" value="Znf_RING/FYVE/PHD"/>
</dbReference>
<dbReference type="SMART" id="SM00184">
    <property type="entry name" value="RING"/>
    <property type="match status" value="1"/>
</dbReference>
<dbReference type="GO" id="GO:0005634">
    <property type="term" value="C:nucleus"/>
    <property type="evidence" value="ECO:0007669"/>
    <property type="project" value="TreeGrafter"/>
</dbReference>
<evidence type="ECO:0000256" key="4">
    <source>
        <dbReference type="ARBA" id="ARBA00022723"/>
    </source>
</evidence>
<keyword evidence="11" id="KW-1185">Reference proteome</keyword>
<name>A0A445HQV6_GLYSO</name>
<proteinExistence type="predicted"/>
<keyword evidence="4" id="KW-0479">Metal-binding</keyword>